<dbReference type="PROSITE" id="PS51257">
    <property type="entry name" value="PROKAR_LIPOPROTEIN"/>
    <property type="match status" value="1"/>
</dbReference>
<evidence type="ECO:0000256" key="1">
    <source>
        <dbReference type="SAM" id="SignalP"/>
    </source>
</evidence>
<dbReference type="Pfam" id="PF13648">
    <property type="entry name" value="Lipocalin_4"/>
    <property type="match status" value="1"/>
</dbReference>
<keyword evidence="1" id="KW-0732">Signal</keyword>
<evidence type="ECO:0000259" key="2">
    <source>
        <dbReference type="Pfam" id="PF13648"/>
    </source>
</evidence>
<dbReference type="Proteomes" id="UP000195772">
    <property type="component" value="Unassembled WGS sequence"/>
</dbReference>
<dbReference type="AlphaFoldDB" id="A0A1Y3QVU1"/>
<reference evidence="4" key="1">
    <citation type="submission" date="2017-04" db="EMBL/GenBank/DDBJ databases">
        <title>Function of individual gut microbiota members based on whole genome sequencing of pure cultures obtained from chicken caecum.</title>
        <authorList>
            <person name="Medvecky M."/>
            <person name="Cejkova D."/>
            <person name="Polansky O."/>
            <person name="Karasova D."/>
            <person name="Kubasova T."/>
            <person name="Cizek A."/>
            <person name="Rychlik I."/>
        </authorList>
    </citation>
    <scope>NUCLEOTIDE SEQUENCE [LARGE SCALE GENOMIC DNA]</scope>
    <source>
        <strain evidence="4">An90</strain>
    </source>
</reference>
<accession>A0A1Y3QVU1</accession>
<evidence type="ECO:0000313" key="3">
    <source>
        <dbReference type="EMBL" id="OUN03215.1"/>
    </source>
</evidence>
<dbReference type="OrthoDB" id="1149002at2"/>
<dbReference type="RefSeq" id="WP_087402515.1">
    <property type="nucleotide sequence ID" value="NZ_NFHB01000005.1"/>
</dbReference>
<comment type="caution">
    <text evidence="3">The sequence shown here is derived from an EMBL/GenBank/DDBJ whole genome shotgun (WGS) entry which is preliminary data.</text>
</comment>
<name>A0A1Y3QVU1_9BACT</name>
<feature type="chain" id="PRO_5012056653" description="Lipocalin-like domain-containing protein" evidence="1">
    <location>
        <begin position="22"/>
        <end position="143"/>
    </location>
</feature>
<proteinExistence type="predicted"/>
<dbReference type="EMBL" id="NFHB01000005">
    <property type="protein sequence ID" value="OUN03215.1"/>
    <property type="molecule type" value="Genomic_DNA"/>
</dbReference>
<evidence type="ECO:0000313" key="4">
    <source>
        <dbReference type="Proteomes" id="UP000195772"/>
    </source>
</evidence>
<feature type="domain" description="Lipocalin-like" evidence="2">
    <location>
        <begin position="32"/>
        <end position="112"/>
    </location>
</feature>
<sequence>MKKLFLIVAAMFAAVSFSACSDDDDKDKDASIVGTWEYTHLTGYDNGVIVVDKDIPKDDEPMHYLTFNSNGTWTEEYPNSGHTSKGTYSINGDKLTKTYHDDKDDGYTEQSVVEIPNSATLNIIDIDEEDGYNGREVRTYKRI</sequence>
<feature type="signal peptide" evidence="1">
    <location>
        <begin position="1"/>
        <end position="21"/>
    </location>
</feature>
<dbReference type="InterPro" id="IPR024311">
    <property type="entry name" value="Lipocalin-like"/>
</dbReference>
<organism evidence="3 4">
    <name type="scientific">Alistipes onderdonkii</name>
    <dbReference type="NCBI Taxonomy" id="328813"/>
    <lineage>
        <taxon>Bacteria</taxon>
        <taxon>Pseudomonadati</taxon>
        <taxon>Bacteroidota</taxon>
        <taxon>Bacteroidia</taxon>
        <taxon>Bacteroidales</taxon>
        <taxon>Rikenellaceae</taxon>
        <taxon>Alistipes</taxon>
    </lineage>
</organism>
<protein>
    <recommendedName>
        <fullName evidence="2">Lipocalin-like domain-containing protein</fullName>
    </recommendedName>
</protein>
<gene>
    <name evidence="3" type="ORF">B5G41_09280</name>
</gene>